<sequence length="107" mass="11454">MEAGGRPAGLASRGWRQPAAQRVKKVATGAGELLQVASAMATSPTAVIGACLITEGWFFLASEHGDGSRLCFAYQIGMAILMERKTLHYSEEQRSMQCLADCTVVCM</sequence>
<evidence type="ECO:0000313" key="1">
    <source>
        <dbReference type="EMBL" id="KAG2568294.1"/>
    </source>
</evidence>
<comment type="caution">
    <text evidence="1">The sequence shown here is derived from an EMBL/GenBank/DDBJ whole genome shotgun (WGS) entry which is preliminary data.</text>
</comment>
<reference evidence="1" key="1">
    <citation type="submission" date="2020-05" db="EMBL/GenBank/DDBJ databases">
        <title>WGS assembly of Panicum virgatum.</title>
        <authorList>
            <person name="Lovell J.T."/>
            <person name="Jenkins J."/>
            <person name="Shu S."/>
            <person name="Juenger T.E."/>
            <person name="Schmutz J."/>
        </authorList>
    </citation>
    <scope>NUCLEOTIDE SEQUENCE</scope>
    <source>
        <strain evidence="1">AP13</strain>
    </source>
</reference>
<gene>
    <name evidence="1" type="ORF">PVAP13_7NG307500</name>
</gene>
<dbReference type="AlphaFoldDB" id="A0A8T0QDI5"/>
<dbReference type="Proteomes" id="UP000823388">
    <property type="component" value="Chromosome 7N"/>
</dbReference>
<proteinExistence type="predicted"/>
<name>A0A8T0QDI5_PANVG</name>
<protein>
    <submittedName>
        <fullName evidence="1">Uncharacterized protein</fullName>
    </submittedName>
</protein>
<organism evidence="1 2">
    <name type="scientific">Panicum virgatum</name>
    <name type="common">Blackwell switchgrass</name>
    <dbReference type="NCBI Taxonomy" id="38727"/>
    <lineage>
        <taxon>Eukaryota</taxon>
        <taxon>Viridiplantae</taxon>
        <taxon>Streptophyta</taxon>
        <taxon>Embryophyta</taxon>
        <taxon>Tracheophyta</taxon>
        <taxon>Spermatophyta</taxon>
        <taxon>Magnoliopsida</taxon>
        <taxon>Liliopsida</taxon>
        <taxon>Poales</taxon>
        <taxon>Poaceae</taxon>
        <taxon>PACMAD clade</taxon>
        <taxon>Panicoideae</taxon>
        <taxon>Panicodae</taxon>
        <taxon>Paniceae</taxon>
        <taxon>Panicinae</taxon>
        <taxon>Panicum</taxon>
        <taxon>Panicum sect. Hiantes</taxon>
    </lineage>
</organism>
<keyword evidence="2" id="KW-1185">Reference proteome</keyword>
<accession>A0A8T0QDI5</accession>
<evidence type="ECO:0000313" key="2">
    <source>
        <dbReference type="Proteomes" id="UP000823388"/>
    </source>
</evidence>
<dbReference type="EMBL" id="CM029050">
    <property type="protein sequence ID" value="KAG2568294.1"/>
    <property type="molecule type" value="Genomic_DNA"/>
</dbReference>